<feature type="transmembrane region" description="Helical" evidence="5">
    <location>
        <begin position="166"/>
        <end position="186"/>
    </location>
</feature>
<dbReference type="InterPro" id="IPR019691">
    <property type="entry name" value="DUF2585"/>
</dbReference>
<dbReference type="EMBL" id="JACJVJ010000001">
    <property type="protein sequence ID" value="MBC2776424.1"/>
    <property type="molecule type" value="Genomic_DNA"/>
</dbReference>
<evidence type="ECO:0000256" key="1">
    <source>
        <dbReference type="ARBA" id="ARBA00022475"/>
    </source>
</evidence>
<reference evidence="6 7" key="1">
    <citation type="submission" date="2020-08" db="EMBL/GenBank/DDBJ databases">
        <title>Draft genome sequence of Parasphingopyxis sp. GrpM-11.</title>
        <authorList>
            <person name="Oh J."/>
            <person name="Roh D.-H."/>
        </authorList>
    </citation>
    <scope>NUCLEOTIDE SEQUENCE [LARGE SCALE GENOMIC DNA]</scope>
    <source>
        <strain evidence="6 7">GrpM-11</strain>
    </source>
</reference>
<sequence>MAARPRSEYAPAPRGEWRRRRGRVTLGLSRKWWFVAAAIAVAAAFALYLMGRNPICTCGEIKLWVGEVHGPDNSQHIADWYTPSHIIHGFIFYGLLWWWMRRRPLGLRFSLAVAIEAGWEVLENSPIIINRYREATAAFGYSGDSIINSMADIGWMALGFLVARRIGLWPTVMIALGFELFTLWTIRDNLTLNVVMLLWPIDAIREWQAAL</sequence>
<keyword evidence="4 5" id="KW-0472">Membrane</keyword>
<keyword evidence="2 5" id="KW-0812">Transmembrane</keyword>
<dbReference type="Pfam" id="PF10755">
    <property type="entry name" value="DUF2585"/>
    <property type="match status" value="1"/>
</dbReference>
<feature type="transmembrane region" description="Helical" evidence="5">
    <location>
        <begin position="80"/>
        <end position="100"/>
    </location>
</feature>
<evidence type="ECO:0000256" key="2">
    <source>
        <dbReference type="ARBA" id="ARBA00022692"/>
    </source>
</evidence>
<keyword evidence="7" id="KW-1185">Reference proteome</keyword>
<comment type="subcellular location">
    <subcellularLocation>
        <location evidence="5">Cell membrane</location>
        <topology evidence="5">Multi-pass membrane protein</topology>
    </subcellularLocation>
</comment>
<dbReference type="GO" id="GO:0005886">
    <property type="term" value="C:plasma membrane"/>
    <property type="evidence" value="ECO:0007669"/>
    <property type="project" value="UniProtKB-SubCell"/>
</dbReference>
<accession>A0A842HY47</accession>
<evidence type="ECO:0000313" key="7">
    <source>
        <dbReference type="Proteomes" id="UP000564378"/>
    </source>
</evidence>
<dbReference type="AlphaFoldDB" id="A0A842HY47"/>
<dbReference type="HAMAP" id="MF_01514">
    <property type="entry name" value="UPF0314"/>
    <property type="match status" value="1"/>
</dbReference>
<keyword evidence="1 5" id="KW-1003">Cell membrane</keyword>
<organism evidence="6 7">
    <name type="scientific">Parasphingopyxis marina</name>
    <dbReference type="NCBI Taxonomy" id="2761622"/>
    <lineage>
        <taxon>Bacteria</taxon>
        <taxon>Pseudomonadati</taxon>
        <taxon>Pseudomonadota</taxon>
        <taxon>Alphaproteobacteria</taxon>
        <taxon>Sphingomonadales</taxon>
        <taxon>Sphingomonadaceae</taxon>
        <taxon>Parasphingopyxis</taxon>
    </lineage>
</organism>
<evidence type="ECO:0000256" key="3">
    <source>
        <dbReference type="ARBA" id="ARBA00022989"/>
    </source>
</evidence>
<proteinExistence type="inferred from homology"/>
<feature type="transmembrane region" description="Helical" evidence="5">
    <location>
        <begin position="32"/>
        <end position="50"/>
    </location>
</feature>
<comment type="similarity">
    <text evidence="5">Belongs to the UPF0314 family.</text>
</comment>
<evidence type="ECO:0000313" key="6">
    <source>
        <dbReference type="EMBL" id="MBC2776424.1"/>
    </source>
</evidence>
<keyword evidence="3 5" id="KW-1133">Transmembrane helix</keyword>
<dbReference type="NCBIfam" id="NF002099">
    <property type="entry name" value="PRK00944.1"/>
    <property type="match status" value="1"/>
</dbReference>
<evidence type="ECO:0000256" key="4">
    <source>
        <dbReference type="ARBA" id="ARBA00023136"/>
    </source>
</evidence>
<name>A0A842HY47_9SPHN</name>
<evidence type="ECO:0000256" key="5">
    <source>
        <dbReference type="HAMAP-Rule" id="MF_01514"/>
    </source>
</evidence>
<comment type="caution">
    <text evidence="6">The sequence shown here is derived from an EMBL/GenBank/DDBJ whole genome shotgun (WGS) entry which is preliminary data.</text>
</comment>
<gene>
    <name evidence="6" type="ORF">H6P80_02200</name>
</gene>
<protein>
    <recommendedName>
        <fullName evidence="5">UPF0314 protein H6P80_02200</fullName>
    </recommendedName>
</protein>
<dbReference type="Proteomes" id="UP000564378">
    <property type="component" value="Unassembled WGS sequence"/>
</dbReference>